<evidence type="ECO:0000256" key="1">
    <source>
        <dbReference type="ARBA" id="ARBA00023157"/>
    </source>
</evidence>
<accession>A0A1A9ZHL0</accession>
<dbReference type="InterPro" id="IPR033116">
    <property type="entry name" value="TRYPSIN_SER"/>
</dbReference>
<organism evidence="4 5">
    <name type="scientific">Glossina pallidipes</name>
    <name type="common">Tsetse fly</name>
    <dbReference type="NCBI Taxonomy" id="7398"/>
    <lineage>
        <taxon>Eukaryota</taxon>
        <taxon>Metazoa</taxon>
        <taxon>Ecdysozoa</taxon>
        <taxon>Arthropoda</taxon>
        <taxon>Hexapoda</taxon>
        <taxon>Insecta</taxon>
        <taxon>Pterygota</taxon>
        <taxon>Neoptera</taxon>
        <taxon>Endopterygota</taxon>
        <taxon>Diptera</taxon>
        <taxon>Brachycera</taxon>
        <taxon>Muscomorpha</taxon>
        <taxon>Hippoboscoidea</taxon>
        <taxon>Glossinidae</taxon>
        <taxon>Glossina</taxon>
    </lineage>
</organism>
<name>A0A1A9ZHL0_GLOPL</name>
<comment type="similarity">
    <text evidence="2">Belongs to the peptidase S1 family. CLIP subfamily.</text>
</comment>
<evidence type="ECO:0000259" key="3">
    <source>
        <dbReference type="Pfam" id="PF00089"/>
    </source>
</evidence>
<dbReference type="STRING" id="7398.A0A1A9ZHL0"/>
<evidence type="ECO:0000313" key="4">
    <source>
        <dbReference type="EnsemblMetazoa" id="GPAI014863-PA"/>
    </source>
</evidence>
<dbReference type="Pfam" id="PF00089">
    <property type="entry name" value="Trypsin"/>
    <property type="match status" value="1"/>
</dbReference>
<dbReference type="GO" id="GO:0004252">
    <property type="term" value="F:serine-type endopeptidase activity"/>
    <property type="evidence" value="ECO:0007669"/>
    <property type="project" value="InterPro"/>
</dbReference>
<dbReference type="InterPro" id="IPR001254">
    <property type="entry name" value="Trypsin_dom"/>
</dbReference>
<keyword evidence="1" id="KW-1015">Disulfide bond</keyword>
<dbReference type="Gene3D" id="2.40.10.10">
    <property type="entry name" value="Trypsin-like serine proteases"/>
    <property type="match status" value="1"/>
</dbReference>
<dbReference type="SUPFAM" id="SSF50494">
    <property type="entry name" value="Trypsin-like serine proteases"/>
    <property type="match status" value="1"/>
</dbReference>
<dbReference type="GO" id="GO:0006508">
    <property type="term" value="P:proteolysis"/>
    <property type="evidence" value="ECO:0007669"/>
    <property type="project" value="InterPro"/>
</dbReference>
<evidence type="ECO:0000313" key="5">
    <source>
        <dbReference type="Proteomes" id="UP000092445"/>
    </source>
</evidence>
<dbReference type="EnsemblMetazoa" id="GPAI014863-RA">
    <property type="protein sequence ID" value="GPAI014863-PA"/>
    <property type="gene ID" value="GPAI014863"/>
</dbReference>
<dbReference type="PROSITE" id="PS00135">
    <property type="entry name" value="TRYPSIN_SER"/>
    <property type="match status" value="1"/>
</dbReference>
<dbReference type="AlphaFoldDB" id="A0A1A9ZHL0"/>
<feature type="domain" description="Peptidase S1" evidence="3">
    <location>
        <begin position="25"/>
        <end position="90"/>
    </location>
</feature>
<dbReference type="InterPro" id="IPR009003">
    <property type="entry name" value="Peptidase_S1_PA"/>
</dbReference>
<evidence type="ECO:0000256" key="2">
    <source>
        <dbReference type="ARBA" id="ARBA00024195"/>
    </source>
</evidence>
<reference evidence="4" key="2">
    <citation type="submission" date="2020-05" db="UniProtKB">
        <authorList>
            <consortium name="EnsemblMetazoa"/>
        </authorList>
    </citation>
    <scope>IDENTIFICATION</scope>
    <source>
        <strain evidence="4">IAEA</strain>
    </source>
</reference>
<dbReference type="InterPro" id="IPR051487">
    <property type="entry name" value="Ser/Thr_Proteases_Immune/Dev"/>
</dbReference>
<dbReference type="PANTHER" id="PTHR24256">
    <property type="entry name" value="TRYPTASE-RELATED"/>
    <property type="match status" value="1"/>
</dbReference>
<sequence length="132" mass="14671">MDNELGNDDDKRFEIIERNEELEKGVNNRTQICATSFSGNNGTCLGDSGGALFVNHPEFPCQFPAVGIMSFGEGGCGHQGIPSVYTRLSANLNAFTRFRADSARQNERNILATSAMKHNEIHFCRNILMERE</sequence>
<dbReference type="VEuPathDB" id="VectorBase:GPAI014863"/>
<keyword evidence="5" id="KW-1185">Reference proteome</keyword>
<dbReference type="Proteomes" id="UP000092445">
    <property type="component" value="Unassembled WGS sequence"/>
</dbReference>
<reference evidence="5" key="1">
    <citation type="submission" date="2014-03" db="EMBL/GenBank/DDBJ databases">
        <authorList>
            <person name="Aksoy S."/>
            <person name="Warren W."/>
            <person name="Wilson R.K."/>
        </authorList>
    </citation>
    <scope>NUCLEOTIDE SEQUENCE [LARGE SCALE GENOMIC DNA]</scope>
    <source>
        <strain evidence="5">IAEA</strain>
    </source>
</reference>
<protein>
    <recommendedName>
        <fullName evidence="3">Peptidase S1 domain-containing protein</fullName>
    </recommendedName>
</protein>
<proteinExistence type="inferred from homology"/>
<dbReference type="InterPro" id="IPR043504">
    <property type="entry name" value="Peptidase_S1_PA_chymotrypsin"/>
</dbReference>